<organism evidence="2 3">
    <name type="scientific">Rubus argutus</name>
    <name type="common">Southern blackberry</name>
    <dbReference type="NCBI Taxonomy" id="59490"/>
    <lineage>
        <taxon>Eukaryota</taxon>
        <taxon>Viridiplantae</taxon>
        <taxon>Streptophyta</taxon>
        <taxon>Embryophyta</taxon>
        <taxon>Tracheophyta</taxon>
        <taxon>Spermatophyta</taxon>
        <taxon>Magnoliopsida</taxon>
        <taxon>eudicotyledons</taxon>
        <taxon>Gunneridae</taxon>
        <taxon>Pentapetalae</taxon>
        <taxon>rosids</taxon>
        <taxon>fabids</taxon>
        <taxon>Rosales</taxon>
        <taxon>Rosaceae</taxon>
        <taxon>Rosoideae</taxon>
        <taxon>Rosoideae incertae sedis</taxon>
        <taxon>Rubus</taxon>
    </lineage>
</organism>
<dbReference type="EMBL" id="JBEDUW010000007">
    <property type="protein sequence ID" value="KAK9911896.1"/>
    <property type="molecule type" value="Genomic_DNA"/>
</dbReference>
<dbReference type="Proteomes" id="UP001457282">
    <property type="component" value="Unassembled WGS sequence"/>
</dbReference>
<name>A0AAW1VV73_RUBAR</name>
<feature type="region of interest" description="Disordered" evidence="1">
    <location>
        <begin position="149"/>
        <end position="174"/>
    </location>
</feature>
<evidence type="ECO:0000313" key="2">
    <source>
        <dbReference type="EMBL" id="KAK9911896.1"/>
    </source>
</evidence>
<proteinExistence type="predicted"/>
<feature type="compositionally biased region" description="Polar residues" evidence="1">
    <location>
        <begin position="162"/>
        <end position="174"/>
    </location>
</feature>
<evidence type="ECO:0000256" key="1">
    <source>
        <dbReference type="SAM" id="MobiDB-lite"/>
    </source>
</evidence>
<comment type="caution">
    <text evidence="2">The sequence shown here is derived from an EMBL/GenBank/DDBJ whole genome shotgun (WGS) entry which is preliminary data.</text>
</comment>
<accession>A0AAW1VV73</accession>
<dbReference type="AlphaFoldDB" id="A0AAW1VV73"/>
<protein>
    <submittedName>
        <fullName evidence="2">Uncharacterized protein</fullName>
    </submittedName>
</protein>
<gene>
    <name evidence="2" type="ORF">M0R45_035776</name>
</gene>
<keyword evidence="3" id="KW-1185">Reference proteome</keyword>
<feature type="compositionally biased region" description="Basic residues" evidence="1">
    <location>
        <begin position="37"/>
        <end position="49"/>
    </location>
</feature>
<reference evidence="2 3" key="1">
    <citation type="journal article" date="2023" name="G3 (Bethesda)">
        <title>A chromosome-length genome assembly and annotation of blackberry (Rubus argutus, cv. 'Hillquist').</title>
        <authorList>
            <person name="Bruna T."/>
            <person name="Aryal R."/>
            <person name="Dudchenko O."/>
            <person name="Sargent D.J."/>
            <person name="Mead D."/>
            <person name="Buti M."/>
            <person name="Cavallini A."/>
            <person name="Hytonen T."/>
            <person name="Andres J."/>
            <person name="Pham M."/>
            <person name="Weisz D."/>
            <person name="Mascagni F."/>
            <person name="Usai G."/>
            <person name="Natali L."/>
            <person name="Bassil N."/>
            <person name="Fernandez G.E."/>
            <person name="Lomsadze A."/>
            <person name="Armour M."/>
            <person name="Olukolu B."/>
            <person name="Poorten T."/>
            <person name="Britton C."/>
            <person name="Davik J."/>
            <person name="Ashrafi H."/>
            <person name="Aiden E.L."/>
            <person name="Borodovsky M."/>
            <person name="Worthington M."/>
        </authorList>
    </citation>
    <scope>NUCLEOTIDE SEQUENCE [LARGE SCALE GENOMIC DNA]</scope>
    <source>
        <strain evidence="2">PI 553951</strain>
    </source>
</reference>
<sequence length="174" mass="19694">MAPSKSVPDLSKKKDKKLKPKKTKSMKSTSSSEASHSKSHTTGKKRKSKKVDDQPTGGLKLLKRHMVTMPGISKRTDDGLVEEPVNHVDGKSVKKVLEDMEQNLLRNRKGSKTVRQKVDKTIFKPQHENEVMKMAKKANSNVEEKVVVDELEGDQEKENGKKVQNQTVYKSMRR</sequence>
<feature type="compositionally biased region" description="Basic residues" evidence="1">
    <location>
        <begin position="13"/>
        <end position="25"/>
    </location>
</feature>
<feature type="region of interest" description="Disordered" evidence="1">
    <location>
        <begin position="1"/>
        <end position="80"/>
    </location>
</feature>
<evidence type="ECO:0000313" key="3">
    <source>
        <dbReference type="Proteomes" id="UP001457282"/>
    </source>
</evidence>
<feature type="compositionally biased region" description="Basic and acidic residues" evidence="1">
    <location>
        <begin position="149"/>
        <end position="161"/>
    </location>
</feature>